<dbReference type="AlphaFoldDB" id="A0A5Q0CE67"/>
<evidence type="ECO:0000256" key="6">
    <source>
        <dbReference type="ARBA" id="ARBA00023244"/>
    </source>
</evidence>
<evidence type="ECO:0000256" key="7">
    <source>
        <dbReference type="ARBA" id="ARBA00048169"/>
    </source>
</evidence>
<reference evidence="11 12" key="1">
    <citation type="submission" date="2019-08" db="EMBL/GenBank/DDBJ databases">
        <title>Prosopis cineraria nodule microbiome.</title>
        <authorList>
            <person name="Ali R."/>
            <person name="Chaluvadi S.R."/>
            <person name="Wang X."/>
        </authorList>
    </citation>
    <scope>NUCLEOTIDE SEQUENCE [LARGE SCALE GENOMIC DNA]</scope>
    <source>
        <strain evidence="11 12">BG7</strain>
        <plasmid evidence="11 12">unnamed</plasmid>
    </source>
</reference>
<dbReference type="PIRSF" id="PIRSF001438">
    <property type="entry name" value="4pyrrol_synth_OHMeBilane_synth"/>
    <property type="match status" value="1"/>
</dbReference>
<comment type="catalytic activity">
    <reaction evidence="7 8">
        <text>4 porphobilinogen + H2O = hydroxymethylbilane + 4 NH4(+)</text>
        <dbReference type="Rhea" id="RHEA:13185"/>
        <dbReference type="ChEBI" id="CHEBI:15377"/>
        <dbReference type="ChEBI" id="CHEBI:28938"/>
        <dbReference type="ChEBI" id="CHEBI:57845"/>
        <dbReference type="ChEBI" id="CHEBI:58126"/>
        <dbReference type="EC" id="2.5.1.61"/>
    </reaction>
</comment>
<keyword evidence="5 8" id="KW-0808">Transferase</keyword>
<dbReference type="PANTHER" id="PTHR11557">
    <property type="entry name" value="PORPHOBILINOGEN DEAMINASE"/>
    <property type="match status" value="1"/>
</dbReference>
<evidence type="ECO:0000313" key="12">
    <source>
        <dbReference type="Proteomes" id="UP000326881"/>
    </source>
</evidence>
<proteinExistence type="inferred from homology"/>
<comment type="miscellaneous">
    <text evidence="8">The porphobilinogen subunits are added to the dipyrromethane group.</text>
</comment>
<keyword evidence="6 8" id="KW-0627">Porphyrin biosynthesis</keyword>
<evidence type="ECO:0000256" key="8">
    <source>
        <dbReference type="HAMAP-Rule" id="MF_00260"/>
    </source>
</evidence>
<geneLocation type="plasmid" evidence="11 12">
    <name>unnamed</name>
</geneLocation>
<feature type="domain" description="Porphobilinogen deaminase C-terminal" evidence="10">
    <location>
        <begin position="233"/>
        <end position="298"/>
    </location>
</feature>
<dbReference type="EC" id="2.5.1.61" evidence="8"/>
<dbReference type="SUPFAM" id="SSF54782">
    <property type="entry name" value="Porphobilinogen deaminase (hydroxymethylbilane synthase), C-terminal domain"/>
    <property type="match status" value="1"/>
</dbReference>
<dbReference type="HAMAP" id="MF_00260">
    <property type="entry name" value="Porphobil_deam"/>
    <property type="match status" value="1"/>
</dbReference>
<comment type="cofactor">
    <cofactor evidence="8">
        <name>dipyrromethane</name>
        <dbReference type="ChEBI" id="CHEBI:60342"/>
    </cofactor>
    <text evidence="8">Binds 1 dipyrromethane group covalently.</text>
</comment>
<dbReference type="GO" id="GO:0006782">
    <property type="term" value="P:protoporphyrinogen IX biosynthetic process"/>
    <property type="evidence" value="ECO:0007669"/>
    <property type="project" value="UniProtKB-UniRule"/>
</dbReference>
<accession>A0A5Q0CE67</accession>
<dbReference type="Gene3D" id="3.40.190.10">
    <property type="entry name" value="Periplasmic binding protein-like II"/>
    <property type="match status" value="2"/>
</dbReference>
<comment type="pathway">
    <text evidence="2">Porphyrin-containing compound metabolism; protoporphyrin-IX biosynthesis; coproporphyrinogen-III from 5-aminolevulinate: step 2/4.</text>
</comment>
<dbReference type="KEGG" id="rgr:FZ934_20700"/>
<comment type="subunit">
    <text evidence="4 8">Monomer.</text>
</comment>
<evidence type="ECO:0000256" key="4">
    <source>
        <dbReference type="ARBA" id="ARBA00011245"/>
    </source>
</evidence>
<dbReference type="SUPFAM" id="SSF53850">
    <property type="entry name" value="Periplasmic binding protein-like II"/>
    <property type="match status" value="1"/>
</dbReference>
<comment type="similarity">
    <text evidence="3 8">Belongs to the HMBS family.</text>
</comment>
<evidence type="ECO:0000256" key="3">
    <source>
        <dbReference type="ARBA" id="ARBA00005638"/>
    </source>
</evidence>
<dbReference type="NCBIfam" id="TIGR00212">
    <property type="entry name" value="hemC"/>
    <property type="match status" value="1"/>
</dbReference>
<dbReference type="GO" id="GO:0004418">
    <property type="term" value="F:hydroxymethylbilane synthase activity"/>
    <property type="evidence" value="ECO:0007669"/>
    <property type="project" value="UniProtKB-UniRule"/>
</dbReference>
<feature type="modified residue" description="S-(dipyrrolylmethanemethyl)cysteine" evidence="8">
    <location>
        <position position="248"/>
    </location>
</feature>
<name>A0A5Q0CE67_9HYPH</name>
<dbReference type="Pfam" id="PF03900">
    <property type="entry name" value="Porphobil_deamC"/>
    <property type="match status" value="1"/>
</dbReference>
<gene>
    <name evidence="8 11" type="primary">hemC</name>
    <name evidence="11" type="ORF">FZ934_20700</name>
</gene>
<organism evidence="11 12">
    <name type="scientific">Rhizobium grahamii</name>
    <dbReference type="NCBI Taxonomy" id="1120045"/>
    <lineage>
        <taxon>Bacteria</taxon>
        <taxon>Pseudomonadati</taxon>
        <taxon>Pseudomonadota</taxon>
        <taxon>Alphaproteobacteria</taxon>
        <taxon>Hyphomicrobiales</taxon>
        <taxon>Rhizobiaceae</taxon>
        <taxon>Rhizobium/Agrobacterium group</taxon>
        <taxon>Rhizobium</taxon>
    </lineage>
</organism>
<dbReference type="EMBL" id="CP043499">
    <property type="protein sequence ID" value="QFY62784.1"/>
    <property type="molecule type" value="Genomic_DNA"/>
</dbReference>
<keyword evidence="11" id="KW-0614">Plasmid</keyword>
<dbReference type="InterPro" id="IPR036803">
    <property type="entry name" value="Porphobilinogen_deaminase_C_sf"/>
</dbReference>
<dbReference type="GO" id="GO:0005737">
    <property type="term" value="C:cytoplasm"/>
    <property type="evidence" value="ECO:0007669"/>
    <property type="project" value="UniProtKB-UniRule"/>
</dbReference>
<evidence type="ECO:0000259" key="10">
    <source>
        <dbReference type="Pfam" id="PF03900"/>
    </source>
</evidence>
<feature type="domain" description="Porphobilinogen deaminase N-terminal" evidence="9">
    <location>
        <begin position="10"/>
        <end position="216"/>
    </location>
</feature>
<evidence type="ECO:0000256" key="2">
    <source>
        <dbReference type="ARBA" id="ARBA00004735"/>
    </source>
</evidence>
<dbReference type="Gene3D" id="3.30.160.40">
    <property type="entry name" value="Porphobilinogen deaminase, C-terminal domain"/>
    <property type="match status" value="1"/>
</dbReference>
<dbReference type="RefSeq" id="WP_153272770.1">
    <property type="nucleotide sequence ID" value="NZ_CP043499.1"/>
</dbReference>
<evidence type="ECO:0000313" key="11">
    <source>
        <dbReference type="EMBL" id="QFY62784.1"/>
    </source>
</evidence>
<dbReference type="PANTHER" id="PTHR11557:SF0">
    <property type="entry name" value="PORPHOBILINOGEN DEAMINASE"/>
    <property type="match status" value="1"/>
</dbReference>
<evidence type="ECO:0000256" key="1">
    <source>
        <dbReference type="ARBA" id="ARBA00002869"/>
    </source>
</evidence>
<dbReference type="OrthoDB" id="9810298at2"/>
<protein>
    <recommendedName>
        <fullName evidence="8">Porphobilinogen deaminase</fullName>
        <shortName evidence="8">PBG</shortName>
        <ecNumber evidence="8">2.5.1.61</ecNumber>
    </recommendedName>
    <alternativeName>
        <fullName evidence="8">Hydroxymethylbilane synthase</fullName>
        <shortName evidence="8">HMBS</shortName>
    </alternativeName>
    <alternativeName>
        <fullName evidence="8">Pre-uroporphyrinogen synthase</fullName>
    </alternativeName>
</protein>
<dbReference type="InterPro" id="IPR022418">
    <property type="entry name" value="Porphobilinogen_deaminase_C"/>
</dbReference>
<dbReference type="FunFam" id="3.40.190.10:FF:000005">
    <property type="entry name" value="Porphobilinogen deaminase"/>
    <property type="match status" value="1"/>
</dbReference>
<dbReference type="InterPro" id="IPR022419">
    <property type="entry name" value="Porphobilin_deaminase_cofac_BS"/>
</dbReference>
<dbReference type="InterPro" id="IPR022417">
    <property type="entry name" value="Porphobilin_deaminase_N"/>
</dbReference>
<dbReference type="InterPro" id="IPR000860">
    <property type="entry name" value="HemC"/>
</dbReference>
<dbReference type="Pfam" id="PF01379">
    <property type="entry name" value="Porphobil_deam"/>
    <property type="match status" value="1"/>
</dbReference>
<dbReference type="UniPathway" id="UPA00251">
    <property type="reaction ID" value="UER00319"/>
</dbReference>
<evidence type="ECO:0000256" key="5">
    <source>
        <dbReference type="ARBA" id="ARBA00022679"/>
    </source>
</evidence>
<sequence>MIKEKFGRRIRIGTRASPLAIAQASEVAARLASCHGLSIESFEIVRLTTKGDRLNERPLPDLGVKGLFTQELEERLLTGELDLAVHSCKDVATILPEGLHISAVLPREDVRDALVSRSGALFWDLPSGAVVGTSSVRRAALLAMHRPDLVVIPFRGLVGTRLQKVSEGIVDATLLAKAGLNRLELAGVATEVLDTRQFPPAPAQGAICIESAKENSIVSDLVSALDDAATADAVRCERAFLRVLDGSCRTPIAAYATCHGSEVILRGMTIEADGSNPVRVVVRGARSATEQIGLSAANCVLSRRAGRQIEEAALCPHFQGN</sequence>
<keyword evidence="12" id="KW-1185">Reference proteome</keyword>
<dbReference type="Proteomes" id="UP000326881">
    <property type="component" value="Plasmid unnamed"/>
</dbReference>
<dbReference type="PRINTS" id="PR00151">
    <property type="entry name" value="PORPHBDMNASE"/>
</dbReference>
<dbReference type="PROSITE" id="PS00533">
    <property type="entry name" value="PORPHOBILINOGEN_DEAM"/>
    <property type="match status" value="1"/>
</dbReference>
<comment type="function">
    <text evidence="1 8">Tetrapolymerization of the monopyrrole PBG into the hydroxymethylbilane pre-uroporphyrinogen in several discrete steps.</text>
</comment>
<evidence type="ECO:0000259" key="9">
    <source>
        <dbReference type="Pfam" id="PF01379"/>
    </source>
</evidence>